<dbReference type="Proteomes" id="UP000319353">
    <property type="component" value="Unassembled WGS sequence"/>
</dbReference>
<accession>A0A537KNU8</accession>
<dbReference type="PANTHER" id="PTHR42736:SF1">
    <property type="entry name" value="PROTEIN-GLUTAMINE GAMMA-GLUTAMYLTRANSFERASE"/>
    <property type="match status" value="1"/>
</dbReference>
<organism evidence="2 3">
    <name type="scientific">Candidatus Segetimicrobium genomatis</name>
    <dbReference type="NCBI Taxonomy" id="2569760"/>
    <lineage>
        <taxon>Bacteria</taxon>
        <taxon>Bacillati</taxon>
        <taxon>Candidatus Sysuimicrobiota</taxon>
        <taxon>Candidatus Sysuimicrobiia</taxon>
        <taxon>Candidatus Sysuimicrobiales</taxon>
        <taxon>Candidatus Segetimicrobiaceae</taxon>
        <taxon>Candidatus Segetimicrobium</taxon>
    </lineage>
</organism>
<reference evidence="2 3" key="1">
    <citation type="journal article" date="2019" name="Nat. Microbiol.">
        <title>Mediterranean grassland soil C-N compound turnover is dependent on rainfall and depth, and is mediated by genomically divergent microorganisms.</title>
        <authorList>
            <person name="Diamond S."/>
            <person name="Andeer P.F."/>
            <person name="Li Z."/>
            <person name="Crits-Christoph A."/>
            <person name="Burstein D."/>
            <person name="Anantharaman K."/>
            <person name="Lane K.R."/>
            <person name="Thomas B.C."/>
            <person name="Pan C."/>
            <person name="Northen T.R."/>
            <person name="Banfield J.F."/>
        </authorList>
    </citation>
    <scope>NUCLEOTIDE SEQUENCE [LARGE SCALE GENOMIC DNA]</scope>
    <source>
        <strain evidence="2">NP_4</strain>
    </source>
</reference>
<dbReference type="EMBL" id="VBAL01000208">
    <property type="protein sequence ID" value="TMI97430.1"/>
    <property type="molecule type" value="Genomic_DNA"/>
</dbReference>
<dbReference type="PANTHER" id="PTHR42736">
    <property type="entry name" value="PROTEIN-GLUTAMINE GAMMA-GLUTAMYLTRANSFERASE"/>
    <property type="match status" value="1"/>
</dbReference>
<keyword evidence="1" id="KW-1133">Transmembrane helix</keyword>
<proteinExistence type="predicted"/>
<name>A0A537KNU8_9BACT</name>
<evidence type="ECO:0000256" key="1">
    <source>
        <dbReference type="SAM" id="Phobius"/>
    </source>
</evidence>
<comment type="caution">
    <text evidence="2">The sequence shown here is derived from an EMBL/GenBank/DDBJ whole genome shotgun (WGS) entry which is preliminary data.</text>
</comment>
<keyword evidence="1" id="KW-0812">Transmembrane</keyword>
<feature type="transmembrane region" description="Helical" evidence="1">
    <location>
        <begin position="77"/>
        <end position="95"/>
    </location>
</feature>
<sequence>MKLAIVALIFGVARDFFVVLVANPYDPRIPLVRLFLWLQVLHSFDLPARKDLKYSLASAVVLMAVGAVYARETAFGLLLVPFTVAAGISLAAMQAEHGGPSWWALLGLGVRLSVAVLVCAALAFMLVPRGQGLRLRGMPVSAKLLWVARLHTRIVNPAYPDEPGTDPEQAPPVFNPQGYVGFSTYVDLRLRGVLDDTLVLRVRATRPGYWRGLRGAAGG</sequence>
<evidence type="ECO:0000313" key="3">
    <source>
        <dbReference type="Proteomes" id="UP000319353"/>
    </source>
</evidence>
<protein>
    <submittedName>
        <fullName evidence="2">DUF3488 domain-containing protein</fullName>
    </submittedName>
</protein>
<feature type="transmembrane region" description="Helical" evidence="1">
    <location>
        <begin position="101"/>
        <end position="127"/>
    </location>
</feature>
<dbReference type="InterPro" id="IPR052901">
    <property type="entry name" value="Bact_TGase-like"/>
</dbReference>
<keyword evidence="1" id="KW-0472">Membrane</keyword>
<dbReference type="AlphaFoldDB" id="A0A537KNU8"/>
<gene>
    <name evidence="2" type="ORF">E6H01_13190</name>
</gene>
<evidence type="ECO:0000313" key="2">
    <source>
        <dbReference type="EMBL" id="TMI97430.1"/>
    </source>
</evidence>